<evidence type="ECO:0000313" key="5">
    <source>
        <dbReference type="Proteomes" id="UP000070412"/>
    </source>
</evidence>
<feature type="region of interest" description="Disordered" evidence="2">
    <location>
        <begin position="41"/>
        <end position="67"/>
    </location>
</feature>
<feature type="compositionally biased region" description="Basic and acidic residues" evidence="2">
    <location>
        <begin position="587"/>
        <end position="597"/>
    </location>
</feature>
<dbReference type="Proteomes" id="UP000070412">
    <property type="component" value="Unassembled WGS sequence"/>
</dbReference>
<evidence type="ECO:0000256" key="2">
    <source>
        <dbReference type="SAM" id="MobiDB-lite"/>
    </source>
</evidence>
<dbReference type="EnsemblMetazoa" id="SSS_8532s_mrna">
    <property type="protein sequence ID" value="KAF7490674.1"/>
    <property type="gene ID" value="SSS_8532"/>
</dbReference>
<feature type="region of interest" description="Disordered" evidence="2">
    <location>
        <begin position="276"/>
        <end position="299"/>
    </location>
</feature>
<keyword evidence="1" id="KW-0175">Coiled coil</keyword>
<sequence>MNEMKRSQSNRHHTVPSPIFPTFPVLREIELRTDINDHHNRHQFSTDRFDDQKILSETDESVPSPDTITSKPYDYGFTLCDKLKMSFSDMQSMKERFEERRRQFPLKKKSIDQKSIVIDKLGTRRNLNESDGNKFKAHLIRTSSKDSLDDNIEESNQKKSSQENISKVPEDFKPERFSTPLIRTKRTVSDPTDQSYIMNPKRLADQEQHRQPTESIKMFGSKSKVYDEWLTKLKEINDMSRSTIDRIKRLENDLATLQGSNSKSSNAKTSPWIMADNKSKDQLPSPQSSSSSSSSLASVSTVKASKPQYVSRIPVNSNQSLQQPLQQFSANNNHKATNLIKQTVDKSFNTEIDLEFMNRLIKYWNSRTSNEPFPDDPQRFLREKQKDNIASRRLTTTICRSVRIQTDSEPVKSFEDKGVLTDEYFDEKWNPLEDYFHEPVSLFFETQQQVPPNPIKEMPFVKKINTFYVNSDTDKSDKVRIQNEFQKRSTPEPIVEMYSDNEDYGFDDFEKNIFNEISRRAILRSKNLSKSQSELNKRQQEERSSPMRSTMRNSSTQTLDRDNQEESLERIRRSSPSLLASNIDNDSIQRDSDRDKQTNPMTMISGSEADIFEPKLHSISKIWIDRPKEQREIYMKTDICKDGHKETNRHREKELLSRTQSAFDLFEDDIINANQNEYLFGKAFSSLDISDSKSPISEGYYSEHLDSLNRNLSPTTNNQSYPLITRQFSVQKNKDNDKIQPKIFSKAYNNEGKENLWTLNNEMIIENVGNEMNITTRSISRRNQSKSLQAVNNRNETIQDREIDENNGLIDPRNVSDFVPQQHYNHHNETDRNYPKMNQNTLMATSNHNDFSNGCKFSFICNYDRGASLVLQYVFKFNFD</sequence>
<feature type="coiled-coil region" evidence="1">
    <location>
        <begin position="233"/>
        <end position="267"/>
    </location>
</feature>
<reference evidence="5" key="1">
    <citation type="journal article" date="2020" name="PLoS Negl. Trop. Dis.">
        <title>High-quality nuclear genome for Sarcoptes scabiei-A critical resource for a neglected parasite.</title>
        <authorList>
            <person name="Korhonen P.K."/>
            <person name="Gasser R.B."/>
            <person name="Ma G."/>
            <person name="Wang T."/>
            <person name="Stroehlein A.J."/>
            <person name="Young N.D."/>
            <person name="Ang C.S."/>
            <person name="Fernando D.D."/>
            <person name="Lu H.C."/>
            <person name="Taylor S."/>
            <person name="Reynolds S.L."/>
            <person name="Mofiz E."/>
            <person name="Najaraj S.H."/>
            <person name="Gowda H."/>
            <person name="Madugundu A."/>
            <person name="Renuse S."/>
            <person name="Holt D."/>
            <person name="Pandey A."/>
            <person name="Papenfuss A.T."/>
            <person name="Fischer K."/>
        </authorList>
    </citation>
    <scope>NUCLEOTIDE SEQUENCE [LARGE SCALE GENOMIC DNA]</scope>
</reference>
<feature type="compositionally biased region" description="Basic and acidic residues" evidence="2">
    <location>
        <begin position="41"/>
        <end position="56"/>
    </location>
</feature>
<organism evidence="3">
    <name type="scientific">Sarcoptes scabiei</name>
    <name type="common">Itch mite</name>
    <name type="synonym">Acarus scabiei</name>
    <dbReference type="NCBI Taxonomy" id="52283"/>
    <lineage>
        <taxon>Eukaryota</taxon>
        <taxon>Metazoa</taxon>
        <taxon>Ecdysozoa</taxon>
        <taxon>Arthropoda</taxon>
        <taxon>Chelicerata</taxon>
        <taxon>Arachnida</taxon>
        <taxon>Acari</taxon>
        <taxon>Acariformes</taxon>
        <taxon>Sarcoptiformes</taxon>
        <taxon>Astigmata</taxon>
        <taxon>Psoroptidia</taxon>
        <taxon>Sarcoptoidea</taxon>
        <taxon>Sarcoptidae</taxon>
        <taxon>Sarcoptinae</taxon>
        <taxon>Sarcoptes</taxon>
    </lineage>
</organism>
<dbReference type="EMBL" id="WVUK01000062">
    <property type="protein sequence ID" value="KAF7490674.1"/>
    <property type="molecule type" value="Genomic_DNA"/>
</dbReference>
<proteinExistence type="predicted"/>
<feature type="compositionally biased region" description="Basic and acidic residues" evidence="2">
    <location>
        <begin position="559"/>
        <end position="572"/>
    </location>
</feature>
<evidence type="ECO:0000313" key="3">
    <source>
        <dbReference type="EMBL" id="KAF7490674.1"/>
    </source>
</evidence>
<feature type="compositionally biased region" description="Polar residues" evidence="2">
    <location>
        <begin position="574"/>
        <end position="586"/>
    </location>
</feature>
<reference evidence="4" key="3">
    <citation type="submission" date="2022-06" db="UniProtKB">
        <authorList>
            <consortium name="EnsemblMetazoa"/>
        </authorList>
    </citation>
    <scope>IDENTIFICATION</scope>
</reference>
<accession>A0A834R4E4</accession>
<keyword evidence="5" id="KW-1185">Reference proteome</keyword>
<name>A0A834R4E4_SARSC</name>
<feature type="compositionally biased region" description="Polar residues" evidence="2">
    <location>
        <begin position="546"/>
        <end position="558"/>
    </location>
</feature>
<reference evidence="3" key="2">
    <citation type="submission" date="2020-01" db="EMBL/GenBank/DDBJ databases">
        <authorList>
            <person name="Korhonen P.K.K."/>
            <person name="Guangxu M.G."/>
            <person name="Wang T.W."/>
            <person name="Stroehlein A.J.S."/>
            <person name="Young N.D."/>
            <person name="Ang C.-S.A."/>
            <person name="Fernando D.W.F."/>
            <person name="Lu H.L."/>
            <person name="Taylor S.T."/>
            <person name="Ehtesham M.E.M."/>
            <person name="Najaraj S.H.N."/>
            <person name="Harsha G.H.G."/>
            <person name="Madugundu A.M."/>
            <person name="Renuse S.R."/>
            <person name="Holt D.H."/>
            <person name="Pandey A.P."/>
            <person name="Papenfuss A.P."/>
            <person name="Gasser R.B.G."/>
            <person name="Fischer K.F."/>
        </authorList>
    </citation>
    <scope>NUCLEOTIDE SEQUENCE</scope>
    <source>
        <strain evidence="3">SSS_KF_BRIS2020</strain>
    </source>
</reference>
<gene>
    <name evidence="3" type="ORF">SSS_8532</name>
</gene>
<feature type="region of interest" description="Disordered" evidence="2">
    <location>
        <begin position="529"/>
        <end position="606"/>
    </location>
</feature>
<feature type="region of interest" description="Disordered" evidence="2">
    <location>
        <begin position="145"/>
        <end position="179"/>
    </location>
</feature>
<dbReference type="OrthoDB" id="6515526at2759"/>
<feature type="compositionally biased region" description="Basic and acidic residues" evidence="2">
    <location>
        <begin position="535"/>
        <end position="545"/>
    </location>
</feature>
<protein>
    <submittedName>
        <fullName evidence="3 4">Uncharacterized protein</fullName>
    </submittedName>
</protein>
<dbReference type="AlphaFoldDB" id="A0A834R4E4"/>
<evidence type="ECO:0000256" key="1">
    <source>
        <dbReference type="SAM" id="Coils"/>
    </source>
</evidence>
<evidence type="ECO:0000313" key="4">
    <source>
        <dbReference type="EnsemblMetazoa" id="KAF7490674.1"/>
    </source>
</evidence>
<feature type="compositionally biased region" description="Low complexity" evidence="2">
    <location>
        <begin position="282"/>
        <end position="299"/>
    </location>
</feature>